<protein>
    <submittedName>
        <fullName evidence="1">Uncharacterized protein</fullName>
    </submittedName>
</protein>
<dbReference type="Gene3D" id="3.40.50.300">
    <property type="entry name" value="P-loop containing nucleotide triphosphate hydrolases"/>
    <property type="match status" value="1"/>
</dbReference>
<evidence type="ECO:0000313" key="2">
    <source>
        <dbReference type="Proteomes" id="UP001143309"/>
    </source>
</evidence>
<accession>A0A9W6JN16</accession>
<sequence>MRICHLHVGTPKTGSTTIQGFLQERREVIEARGLGLPTFPPRTVAMTGRQLARHLPLEQDPAAPVTSSWRWLGRHLAAADGDLLITRESLSTDFAKAERFAFARAFFARRGVRLHIIGYVRDTPDRINATYTQHAKRLRLTRSFNRWIASASPEQNPNFSPWRVFRHMIEADDVDLTLKSFEAVKGRLVEDFLETVGRGDVDARGFDDRPYRNASPGPKAIEAALTIRRRLNDRGFDPKALMGYSMAFEAALAERGWNEAAFFGPTPALAAQLSARYAEENDRFALAVWGRPWSERVAAIDRRRNVFDPKRASARDLADIDDLARDAIARGAAALRPVSRALAVFARLRRRLAGVSPRAA</sequence>
<name>A0A9W6JN16_9HYPH</name>
<comment type="caution">
    <text evidence="1">The sequence shown here is derived from an EMBL/GenBank/DDBJ whole genome shotgun (WGS) entry which is preliminary data.</text>
</comment>
<dbReference type="RefSeq" id="WP_271199346.1">
    <property type="nucleotide sequence ID" value="NZ_BSFL01000001.1"/>
</dbReference>
<reference evidence="1" key="2">
    <citation type="submission" date="2023-01" db="EMBL/GenBank/DDBJ databases">
        <authorList>
            <person name="Sun Q."/>
            <person name="Evtushenko L."/>
        </authorList>
    </citation>
    <scope>NUCLEOTIDE SEQUENCE</scope>
    <source>
        <strain evidence="1">VKM B-2748</strain>
    </source>
</reference>
<keyword evidence="2" id="KW-1185">Reference proteome</keyword>
<reference evidence="1" key="1">
    <citation type="journal article" date="2014" name="Int. J. Syst. Evol. Microbiol.">
        <title>Complete genome sequence of Corynebacterium casei LMG S-19264T (=DSM 44701T), isolated from a smear-ripened cheese.</title>
        <authorList>
            <consortium name="US DOE Joint Genome Institute (JGI-PGF)"/>
            <person name="Walter F."/>
            <person name="Albersmeier A."/>
            <person name="Kalinowski J."/>
            <person name="Ruckert C."/>
        </authorList>
    </citation>
    <scope>NUCLEOTIDE SEQUENCE</scope>
    <source>
        <strain evidence="1">VKM B-2748</strain>
    </source>
</reference>
<dbReference type="InterPro" id="IPR027417">
    <property type="entry name" value="P-loop_NTPase"/>
</dbReference>
<dbReference type="EMBL" id="BSFL01000001">
    <property type="protein sequence ID" value="GLK78845.1"/>
    <property type="molecule type" value="Genomic_DNA"/>
</dbReference>
<dbReference type="AlphaFoldDB" id="A0A9W6JN16"/>
<dbReference type="Proteomes" id="UP001143309">
    <property type="component" value="Unassembled WGS sequence"/>
</dbReference>
<evidence type="ECO:0000313" key="1">
    <source>
        <dbReference type="EMBL" id="GLK78845.1"/>
    </source>
</evidence>
<organism evidence="1 2">
    <name type="scientific">Methylopila turkensis</name>
    <dbReference type="NCBI Taxonomy" id="1437816"/>
    <lineage>
        <taxon>Bacteria</taxon>
        <taxon>Pseudomonadati</taxon>
        <taxon>Pseudomonadota</taxon>
        <taxon>Alphaproteobacteria</taxon>
        <taxon>Hyphomicrobiales</taxon>
        <taxon>Methylopilaceae</taxon>
        <taxon>Methylopila</taxon>
    </lineage>
</organism>
<gene>
    <name evidence="1" type="ORF">GCM10008174_05860</name>
</gene>
<proteinExistence type="predicted"/>